<keyword evidence="5" id="KW-0998">Cell outer membrane</keyword>
<dbReference type="PROSITE" id="PS51257">
    <property type="entry name" value="PROKAR_LIPOPROTEIN"/>
    <property type="match status" value="1"/>
</dbReference>
<feature type="domain" description="SusD-like N-terminal" evidence="7">
    <location>
        <begin position="116"/>
        <end position="242"/>
    </location>
</feature>
<reference evidence="8" key="1">
    <citation type="submission" date="2022-11" db="EMBL/GenBank/DDBJ databases">
        <title>Genomic repertoires linked with pathogenic potency of arthritogenic Prevotella copri isolated from the gut of rheumatoid arthritis patients.</title>
        <authorList>
            <person name="Nii T."/>
            <person name="Maeda Y."/>
            <person name="Motooka D."/>
            <person name="Naito M."/>
            <person name="Matsumoto Y."/>
            <person name="Ogawa T."/>
            <person name="Oguro-Igashira E."/>
            <person name="Kishikawa T."/>
            <person name="Yamashita M."/>
            <person name="Koizumi S."/>
            <person name="Kurakawa T."/>
            <person name="Okumura R."/>
            <person name="Kayama H."/>
            <person name="Murakami M."/>
            <person name="Sakaguchi T."/>
            <person name="Das B."/>
            <person name="Nakamura S."/>
            <person name="Okada Y."/>
            <person name="Kumanogoh A."/>
            <person name="Takeda K."/>
        </authorList>
    </citation>
    <scope>NUCLEOTIDE SEQUENCE</scope>
    <source>
        <strain evidence="8">N016-13</strain>
    </source>
</reference>
<evidence type="ECO:0000256" key="1">
    <source>
        <dbReference type="ARBA" id="ARBA00004442"/>
    </source>
</evidence>
<feature type="domain" description="RagB/SusD" evidence="6">
    <location>
        <begin position="363"/>
        <end position="546"/>
    </location>
</feature>
<comment type="similarity">
    <text evidence="2">Belongs to the SusD family.</text>
</comment>
<evidence type="ECO:0000259" key="6">
    <source>
        <dbReference type="Pfam" id="PF07980"/>
    </source>
</evidence>
<dbReference type="InterPro" id="IPR012944">
    <property type="entry name" value="SusD_RagB_dom"/>
</dbReference>
<evidence type="ECO:0000256" key="2">
    <source>
        <dbReference type="ARBA" id="ARBA00006275"/>
    </source>
</evidence>
<proteinExistence type="inferred from homology"/>
<comment type="subcellular location">
    <subcellularLocation>
        <location evidence="1">Cell outer membrane</location>
    </subcellularLocation>
</comment>
<evidence type="ECO:0000256" key="5">
    <source>
        <dbReference type="ARBA" id="ARBA00023237"/>
    </source>
</evidence>
<dbReference type="InterPro" id="IPR011990">
    <property type="entry name" value="TPR-like_helical_dom_sf"/>
</dbReference>
<dbReference type="Pfam" id="PF14322">
    <property type="entry name" value="SusD-like_3"/>
    <property type="match status" value="1"/>
</dbReference>
<evidence type="ECO:0000259" key="7">
    <source>
        <dbReference type="Pfam" id="PF14322"/>
    </source>
</evidence>
<dbReference type="EMBL" id="JAPDUS010000030">
    <property type="protein sequence ID" value="MCW4094489.1"/>
    <property type="molecule type" value="Genomic_DNA"/>
</dbReference>
<evidence type="ECO:0000313" key="9">
    <source>
        <dbReference type="Proteomes" id="UP001209074"/>
    </source>
</evidence>
<keyword evidence="4" id="KW-0472">Membrane</keyword>
<sequence>MKKYIVSLAIATFTLSSLTGCIEEYEPEGYGNYVTTDQAAQAPGAFDNFVNNITSSLSGQFTYSGSDMSPWDFGYTSFFLQRDVMGQDIALANDGSWYQSWYACGVGLGPRYAVCQLPWTYYYGWIKNCNTVLSLGGENPDEKFKAGEGIAYAMRAMFYMDLARMYAPETYGKNKEALTVPLITEKGTEDMYNNPRLTNEKMFEFILSDLNKAEEYLAGYKRENKYTPDLSVVYGLKARAYLTMEDWANAEKYAKLAQQGYTEMTGEEYTSKTTGFNTANSSWMFATHFKSDDPNLRDNDGDTSWASQMIIEIGGSKGDCGYAANYGYPLVVDRHLYETIPATDFRKNCFVDFNIDNLTTNAEKLEALAKYSNEPSYILKAGAAAATYGGNVGGLSVKFRPVNGACDQPLATAGAVDVPLMRVEEMKLIEIEAAGMQNESKGIEMLTEFAKKRDPQYEYGKHNEAYGNTSTSKFQNEVWWQRRVELWGEGFATFDIKRLNKGIIRSYANSNHFDGDKWNTTKVPDWMTLCIVGSEADVNHALVNNPTPVAPTENSEEYVW</sequence>
<dbReference type="Proteomes" id="UP001209074">
    <property type="component" value="Unassembled WGS sequence"/>
</dbReference>
<protein>
    <submittedName>
        <fullName evidence="8">RagB/SusD family nutrient uptake outer membrane protein</fullName>
    </submittedName>
</protein>
<comment type="caution">
    <text evidence="8">The sequence shown here is derived from an EMBL/GenBank/DDBJ whole genome shotgun (WGS) entry which is preliminary data.</text>
</comment>
<dbReference type="Gene3D" id="1.25.40.390">
    <property type="match status" value="1"/>
</dbReference>
<dbReference type="RefSeq" id="WP_264959376.1">
    <property type="nucleotide sequence ID" value="NZ_JAPDUQ010000001.1"/>
</dbReference>
<evidence type="ECO:0000313" key="8">
    <source>
        <dbReference type="EMBL" id="MCW4094489.1"/>
    </source>
</evidence>
<evidence type="ECO:0000256" key="3">
    <source>
        <dbReference type="ARBA" id="ARBA00022729"/>
    </source>
</evidence>
<dbReference type="SUPFAM" id="SSF48452">
    <property type="entry name" value="TPR-like"/>
    <property type="match status" value="1"/>
</dbReference>
<organism evidence="8 9">
    <name type="scientific">Segatella copri</name>
    <dbReference type="NCBI Taxonomy" id="165179"/>
    <lineage>
        <taxon>Bacteria</taxon>
        <taxon>Pseudomonadati</taxon>
        <taxon>Bacteroidota</taxon>
        <taxon>Bacteroidia</taxon>
        <taxon>Bacteroidales</taxon>
        <taxon>Prevotellaceae</taxon>
        <taxon>Segatella</taxon>
    </lineage>
</organism>
<gene>
    <name evidence="8" type="ORF">ONT05_13230</name>
</gene>
<dbReference type="GO" id="GO:0009279">
    <property type="term" value="C:cell outer membrane"/>
    <property type="evidence" value="ECO:0007669"/>
    <property type="project" value="UniProtKB-SubCell"/>
</dbReference>
<dbReference type="Pfam" id="PF07980">
    <property type="entry name" value="SusD_RagB"/>
    <property type="match status" value="1"/>
</dbReference>
<dbReference type="InterPro" id="IPR033985">
    <property type="entry name" value="SusD-like_N"/>
</dbReference>
<dbReference type="AlphaFoldDB" id="A0AAW5U033"/>
<name>A0AAW5U033_9BACT</name>
<evidence type="ECO:0000256" key="4">
    <source>
        <dbReference type="ARBA" id="ARBA00023136"/>
    </source>
</evidence>
<keyword evidence="3" id="KW-0732">Signal</keyword>
<accession>A0AAW5U033</accession>